<protein>
    <recommendedName>
        <fullName evidence="7">MBD domain-containing protein</fullName>
    </recommendedName>
</protein>
<keyword evidence="9" id="KW-1185">Reference proteome</keyword>
<dbReference type="GO" id="GO:0000122">
    <property type="term" value="P:negative regulation of transcription by RNA polymerase II"/>
    <property type="evidence" value="ECO:0000318"/>
    <property type="project" value="GO_Central"/>
</dbReference>
<dbReference type="HOGENOM" id="CLU_069710_2_0_1"/>
<keyword evidence="2" id="KW-0805">Transcription regulation</keyword>
<evidence type="ECO:0000256" key="5">
    <source>
        <dbReference type="ARBA" id="ARBA00023242"/>
    </source>
</evidence>
<dbReference type="OMA" id="HTTSRET"/>
<keyword evidence="3" id="KW-0238">DNA-binding</keyword>
<evidence type="ECO:0000256" key="2">
    <source>
        <dbReference type="ARBA" id="ARBA00023015"/>
    </source>
</evidence>
<evidence type="ECO:0000313" key="9">
    <source>
        <dbReference type="Proteomes" id="UP000001593"/>
    </source>
</evidence>
<feature type="non-terminal residue" evidence="8">
    <location>
        <position position="1"/>
    </location>
</feature>
<evidence type="ECO:0000256" key="1">
    <source>
        <dbReference type="ARBA" id="ARBA00004123"/>
    </source>
</evidence>
<reference evidence="8 9" key="1">
    <citation type="journal article" date="2007" name="Science">
        <title>Sea anemone genome reveals ancestral eumetazoan gene repertoire and genomic organization.</title>
        <authorList>
            <person name="Putnam N.H."/>
            <person name="Srivastava M."/>
            <person name="Hellsten U."/>
            <person name="Dirks B."/>
            <person name="Chapman J."/>
            <person name="Salamov A."/>
            <person name="Terry A."/>
            <person name="Shapiro H."/>
            <person name="Lindquist E."/>
            <person name="Kapitonov V.V."/>
            <person name="Jurka J."/>
            <person name="Genikhovich G."/>
            <person name="Grigoriev I.V."/>
            <person name="Lucas S.M."/>
            <person name="Steele R.E."/>
            <person name="Finnerty J.R."/>
            <person name="Technau U."/>
            <person name="Martindale M.Q."/>
            <person name="Rokhsar D.S."/>
        </authorList>
    </citation>
    <scope>NUCLEOTIDE SEQUENCE [LARGE SCALE GENOMIC DNA]</scope>
    <source>
        <strain evidence="9">CH2 X CH6</strain>
    </source>
</reference>
<dbReference type="PhylomeDB" id="A7SNU1"/>
<dbReference type="eggNOG" id="KOG4161">
    <property type="taxonomic scope" value="Eukaryota"/>
</dbReference>
<proteinExistence type="predicted"/>
<dbReference type="Gene3D" id="3.30.890.10">
    <property type="entry name" value="Methyl-cpg-binding Protein 2, Chain A"/>
    <property type="match status" value="1"/>
</dbReference>
<feature type="domain" description="MBD" evidence="7">
    <location>
        <begin position="3"/>
        <end position="87"/>
    </location>
</feature>
<dbReference type="Pfam" id="PF14048">
    <property type="entry name" value="MBD_C"/>
    <property type="match status" value="1"/>
</dbReference>
<dbReference type="PROSITE" id="PS50982">
    <property type="entry name" value="MBD"/>
    <property type="match status" value="1"/>
</dbReference>
<dbReference type="STRING" id="45351.A7SNU1"/>
<dbReference type="InterPro" id="IPR001739">
    <property type="entry name" value="Methyl_CpG_DNA-bd"/>
</dbReference>
<gene>
    <name evidence="8" type="ORF">NEMVEDRAFT_v1g125309</name>
</gene>
<dbReference type="AlphaFoldDB" id="A7SNU1"/>
<dbReference type="PANTHER" id="PTHR12396">
    <property type="entry name" value="METHYL-CPG BINDING PROTEIN, MBD"/>
    <property type="match status" value="1"/>
</dbReference>
<dbReference type="InParanoid" id="A7SNU1"/>
<comment type="subcellular location">
    <subcellularLocation>
        <location evidence="1">Nucleus</location>
    </subcellularLocation>
</comment>
<sequence length="223" mass="24996">MEEKPVRVTCPSLPKGWLREIVLRKSGVSAGRSDVYYYSDSSGMGPTALGQTILPRRSQPNFSRDLNGAIPNSPVRQSTKSFSKQPVSYYPGRQAKKQKVEPIKTKIDKEKPKQLFWEKRIQGLTAVNAEDERKLDAFNLGKTFRVIGPGMDEKALVHALVTNIHTKSSIKGQSMSLVALEKHPEIWINVDQPPCAPFVITDADIKAQEERVSRQRQKLAEAI</sequence>
<dbReference type="Proteomes" id="UP000001593">
    <property type="component" value="Unassembled WGS sequence"/>
</dbReference>
<feature type="compositionally biased region" description="Polar residues" evidence="6">
    <location>
        <begin position="74"/>
        <end position="86"/>
    </location>
</feature>
<dbReference type="InterPro" id="IPR016177">
    <property type="entry name" value="DNA-bd_dom_sf"/>
</dbReference>
<dbReference type="EMBL" id="DS469724">
    <property type="protein sequence ID" value="EDO34622.1"/>
    <property type="molecule type" value="Genomic_DNA"/>
</dbReference>
<dbReference type="GO" id="GO:0005654">
    <property type="term" value="C:nucleoplasm"/>
    <property type="evidence" value="ECO:0007669"/>
    <property type="project" value="UniProtKB-ARBA"/>
</dbReference>
<evidence type="ECO:0000256" key="6">
    <source>
        <dbReference type="SAM" id="MobiDB-lite"/>
    </source>
</evidence>
<dbReference type="GO" id="GO:0008327">
    <property type="term" value="F:methyl-CpG binding"/>
    <property type="evidence" value="ECO:0000318"/>
    <property type="project" value="GO_Central"/>
</dbReference>
<dbReference type="InterPro" id="IPR025884">
    <property type="entry name" value="MeCpG-bd_2/3_C_dom"/>
</dbReference>
<dbReference type="PANTHER" id="PTHR12396:SF0">
    <property type="entry name" value="METHYL-CPG BINDING DOMAIN PROTEIN-LIKE, ISOFORM C"/>
    <property type="match status" value="1"/>
</dbReference>
<dbReference type="GO" id="GO:0005634">
    <property type="term" value="C:nucleus"/>
    <property type="evidence" value="ECO:0000318"/>
    <property type="project" value="GO_Central"/>
</dbReference>
<evidence type="ECO:0000256" key="4">
    <source>
        <dbReference type="ARBA" id="ARBA00023163"/>
    </source>
</evidence>
<evidence type="ECO:0000313" key="8">
    <source>
        <dbReference type="EMBL" id="EDO34622.1"/>
    </source>
</evidence>
<dbReference type="GO" id="GO:0006346">
    <property type="term" value="P:DNA methylation-dependent constitutive heterochromatin formation"/>
    <property type="evidence" value="ECO:0000318"/>
    <property type="project" value="GO_Central"/>
</dbReference>
<evidence type="ECO:0000256" key="3">
    <source>
        <dbReference type="ARBA" id="ARBA00023125"/>
    </source>
</evidence>
<keyword evidence="4" id="KW-0804">Transcription</keyword>
<feature type="region of interest" description="Disordered" evidence="6">
    <location>
        <begin position="68"/>
        <end position="87"/>
    </location>
</feature>
<evidence type="ECO:0000259" key="7">
    <source>
        <dbReference type="PROSITE" id="PS50982"/>
    </source>
</evidence>
<keyword evidence="5" id="KW-0539">Nucleus</keyword>
<organism evidence="8 9">
    <name type="scientific">Nematostella vectensis</name>
    <name type="common">Starlet sea anemone</name>
    <dbReference type="NCBI Taxonomy" id="45351"/>
    <lineage>
        <taxon>Eukaryota</taxon>
        <taxon>Metazoa</taxon>
        <taxon>Cnidaria</taxon>
        <taxon>Anthozoa</taxon>
        <taxon>Hexacorallia</taxon>
        <taxon>Actiniaria</taxon>
        <taxon>Edwardsiidae</taxon>
        <taxon>Nematostella</taxon>
    </lineage>
</organism>
<dbReference type="Pfam" id="PF01429">
    <property type="entry name" value="MBD"/>
    <property type="match status" value="1"/>
</dbReference>
<dbReference type="SUPFAM" id="SSF54171">
    <property type="entry name" value="DNA-binding domain"/>
    <property type="match status" value="1"/>
</dbReference>
<accession>A7SNU1</accession>
<name>A7SNU1_NEMVE</name>